<keyword evidence="6 8" id="KW-0472">Membrane</keyword>
<sequence length="105" mass="11381">MGWLYLIGAIIFEVFATSMMKMSNGLSQMLPTILMFAGYASSFTLLALALRTVEVSVAYAIWSALGIVLISIIGIIYFGESFSYQKVISIILILAGAISLKLCTN</sequence>
<dbReference type="Gene3D" id="1.10.3730.20">
    <property type="match status" value="1"/>
</dbReference>
<dbReference type="PANTHER" id="PTHR30561:SF1">
    <property type="entry name" value="MULTIDRUG TRANSPORTER EMRE"/>
    <property type="match status" value="1"/>
</dbReference>
<dbReference type="GO" id="GO:0022857">
    <property type="term" value="F:transmembrane transporter activity"/>
    <property type="evidence" value="ECO:0007669"/>
    <property type="project" value="InterPro"/>
</dbReference>
<evidence type="ECO:0000313" key="10">
    <source>
        <dbReference type="Proteomes" id="UP000824139"/>
    </source>
</evidence>
<comment type="similarity">
    <text evidence="7">Belongs to the drug/metabolite transporter (DMT) superfamily. Small multidrug resistance (SMR) (TC 2.A.7.1) family.</text>
</comment>
<proteinExistence type="inferred from homology"/>
<evidence type="ECO:0000256" key="5">
    <source>
        <dbReference type="ARBA" id="ARBA00022989"/>
    </source>
</evidence>
<dbReference type="Pfam" id="PF00893">
    <property type="entry name" value="Multi_Drug_Res"/>
    <property type="match status" value="1"/>
</dbReference>
<evidence type="ECO:0000256" key="3">
    <source>
        <dbReference type="ARBA" id="ARBA00022475"/>
    </source>
</evidence>
<reference evidence="9" key="2">
    <citation type="journal article" date="2021" name="PeerJ">
        <title>Extensive microbial diversity within the chicken gut microbiome revealed by metagenomics and culture.</title>
        <authorList>
            <person name="Gilroy R."/>
            <person name="Ravi A."/>
            <person name="Getino M."/>
            <person name="Pursley I."/>
            <person name="Horton D.L."/>
            <person name="Alikhan N.F."/>
            <person name="Baker D."/>
            <person name="Gharbi K."/>
            <person name="Hall N."/>
            <person name="Watson M."/>
            <person name="Adriaenssens E.M."/>
            <person name="Foster-Nyarko E."/>
            <person name="Jarju S."/>
            <person name="Secka A."/>
            <person name="Antonio M."/>
            <person name="Oren A."/>
            <person name="Chaudhuri R.R."/>
            <person name="La Ragione R."/>
            <person name="Hildebrand F."/>
            <person name="Pallen M.J."/>
        </authorList>
    </citation>
    <scope>NUCLEOTIDE SEQUENCE</scope>
    <source>
        <strain evidence="9">CHK152-2994</strain>
    </source>
</reference>
<reference evidence="9" key="1">
    <citation type="submission" date="2020-10" db="EMBL/GenBank/DDBJ databases">
        <authorList>
            <person name="Gilroy R."/>
        </authorList>
    </citation>
    <scope>NUCLEOTIDE SEQUENCE</scope>
    <source>
        <strain evidence="9">CHK152-2994</strain>
    </source>
</reference>
<organism evidence="9 10">
    <name type="scientific">Candidatus Scatenecus faecavium</name>
    <dbReference type="NCBI Taxonomy" id="2840915"/>
    <lineage>
        <taxon>Bacteria</taxon>
        <taxon>Candidatus Scatenecus</taxon>
    </lineage>
</organism>
<evidence type="ECO:0000256" key="4">
    <source>
        <dbReference type="ARBA" id="ARBA00022692"/>
    </source>
</evidence>
<evidence type="ECO:0000313" key="9">
    <source>
        <dbReference type="EMBL" id="HIS82482.1"/>
    </source>
</evidence>
<comment type="subcellular location">
    <subcellularLocation>
        <location evidence="1 7">Cell membrane</location>
        <topology evidence="1 7">Multi-pass membrane protein</topology>
    </subcellularLocation>
</comment>
<evidence type="ECO:0000256" key="7">
    <source>
        <dbReference type="RuleBase" id="RU003942"/>
    </source>
</evidence>
<keyword evidence="2" id="KW-0813">Transport</keyword>
<feature type="transmembrane region" description="Helical" evidence="8">
    <location>
        <begin position="84"/>
        <end position="103"/>
    </location>
</feature>
<evidence type="ECO:0000256" key="6">
    <source>
        <dbReference type="ARBA" id="ARBA00023136"/>
    </source>
</evidence>
<dbReference type="AlphaFoldDB" id="A0A9D1FUU4"/>
<dbReference type="InterPro" id="IPR037185">
    <property type="entry name" value="EmrE-like"/>
</dbReference>
<dbReference type="PANTHER" id="PTHR30561">
    <property type="entry name" value="SMR FAMILY PROTON-DEPENDENT DRUG EFFLUX TRANSPORTER SUGE"/>
    <property type="match status" value="1"/>
</dbReference>
<dbReference type="EMBL" id="DVJO01000054">
    <property type="protein sequence ID" value="HIS82482.1"/>
    <property type="molecule type" value="Genomic_DNA"/>
</dbReference>
<feature type="transmembrane region" description="Helical" evidence="8">
    <location>
        <begin position="32"/>
        <end position="50"/>
    </location>
</feature>
<dbReference type="InterPro" id="IPR045324">
    <property type="entry name" value="Small_multidrug_res"/>
</dbReference>
<gene>
    <name evidence="9" type="ORF">IAD41_02605</name>
</gene>
<accession>A0A9D1FUU4</accession>
<keyword evidence="5 8" id="KW-1133">Transmembrane helix</keyword>
<dbReference type="Proteomes" id="UP000824139">
    <property type="component" value="Unassembled WGS sequence"/>
</dbReference>
<feature type="transmembrane region" description="Helical" evidence="8">
    <location>
        <begin position="57"/>
        <end position="78"/>
    </location>
</feature>
<dbReference type="FunFam" id="1.10.3730.20:FF:000001">
    <property type="entry name" value="Quaternary ammonium compound resistance transporter SugE"/>
    <property type="match status" value="1"/>
</dbReference>
<dbReference type="InterPro" id="IPR000390">
    <property type="entry name" value="Small_drug/metabolite_transptr"/>
</dbReference>
<dbReference type="SUPFAM" id="SSF103481">
    <property type="entry name" value="Multidrug resistance efflux transporter EmrE"/>
    <property type="match status" value="1"/>
</dbReference>
<evidence type="ECO:0000256" key="8">
    <source>
        <dbReference type="SAM" id="Phobius"/>
    </source>
</evidence>
<evidence type="ECO:0000256" key="2">
    <source>
        <dbReference type="ARBA" id="ARBA00022448"/>
    </source>
</evidence>
<name>A0A9D1FUU4_9BACT</name>
<comment type="caution">
    <text evidence="9">The sequence shown here is derived from an EMBL/GenBank/DDBJ whole genome shotgun (WGS) entry which is preliminary data.</text>
</comment>
<keyword evidence="4 7" id="KW-0812">Transmembrane</keyword>
<dbReference type="GO" id="GO:0005886">
    <property type="term" value="C:plasma membrane"/>
    <property type="evidence" value="ECO:0007669"/>
    <property type="project" value="UniProtKB-SubCell"/>
</dbReference>
<protein>
    <submittedName>
        <fullName evidence="9">Multidrug efflux SMR transporter</fullName>
    </submittedName>
</protein>
<keyword evidence="3" id="KW-1003">Cell membrane</keyword>
<evidence type="ECO:0000256" key="1">
    <source>
        <dbReference type="ARBA" id="ARBA00004651"/>
    </source>
</evidence>